<dbReference type="STRING" id="1802727.A2937_00660"/>
<dbReference type="GO" id="GO:0008270">
    <property type="term" value="F:zinc ion binding"/>
    <property type="evidence" value="ECO:0007669"/>
    <property type="project" value="UniProtKB-KW"/>
</dbReference>
<accession>A0A1G2SET6</accession>
<dbReference type="EMBL" id="MHUW01000018">
    <property type="protein sequence ID" value="OHA83338.1"/>
    <property type="molecule type" value="Genomic_DNA"/>
</dbReference>
<keyword evidence="3" id="KW-0862">Zinc</keyword>
<dbReference type="PROSITE" id="PS51128">
    <property type="entry name" value="ZF_DKSA_2"/>
    <property type="match status" value="1"/>
</dbReference>
<evidence type="ECO:0000256" key="1">
    <source>
        <dbReference type="ARBA" id="ARBA00022723"/>
    </source>
</evidence>
<protein>
    <recommendedName>
        <fullName evidence="5">Zinc finger DksA/TraR C4-type domain-containing protein</fullName>
    </recommendedName>
</protein>
<dbReference type="InterPro" id="IPR000962">
    <property type="entry name" value="Znf_DskA_TraR"/>
</dbReference>
<sequence>MAKSQEFLGERRGHLVAKLEVTREATGREGLPLLPAARHYKETEHIPQIIAAIARIDNGTYGYCIDCEEEIPKKRLLRHPHVERCVPCQTIKEKNERR</sequence>
<reference evidence="6 7" key="1">
    <citation type="journal article" date="2016" name="Nat. Commun.">
        <title>Thousands of microbial genomes shed light on interconnected biogeochemical processes in an aquifer system.</title>
        <authorList>
            <person name="Anantharaman K."/>
            <person name="Brown C.T."/>
            <person name="Hug L.A."/>
            <person name="Sharon I."/>
            <person name="Castelle C.J."/>
            <person name="Probst A.J."/>
            <person name="Thomas B.C."/>
            <person name="Singh A."/>
            <person name="Wilkins M.J."/>
            <person name="Karaoz U."/>
            <person name="Brodie E.L."/>
            <person name="Williams K.H."/>
            <person name="Hubbard S.S."/>
            <person name="Banfield J.F."/>
        </authorList>
    </citation>
    <scope>NUCLEOTIDE SEQUENCE [LARGE SCALE GENOMIC DNA]</scope>
</reference>
<comment type="caution">
    <text evidence="6">The sequence shown here is derived from an EMBL/GenBank/DDBJ whole genome shotgun (WGS) entry which is preliminary data.</text>
</comment>
<name>A0A1G2SET6_9BACT</name>
<dbReference type="Pfam" id="PF01258">
    <property type="entry name" value="zf-dskA_traR"/>
    <property type="match status" value="1"/>
</dbReference>
<dbReference type="Proteomes" id="UP000177987">
    <property type="component" value="Unassembled WGS sequence"/>
</dbReference>
<gene>
    <name evidence="6" type="ORF">A2937_00660</name>
</gene>
<evidence type="ECO:0000256" key="4">
    <source>
        <dbReference type="PROSITE-ProRule" id="PRU00510"/>
    </source>
</evidence>
<keyword evidence="2" id="KW-0863">Zinc-finger</keyword>
<evidence type="ECO:0000256" key="3">
    <source>
        <dbReference type="ARBA" id="ARBA00022833"/>
    </source>
</evidence>
<dbReference type="AlphaFoldDB" id="A0A1G2SET6"/>
<dbReference type="Gene3D" id="1.20.120.910">
    <property type="entry name" value="DksA, coiled-coil domain"/>
    <property type="match status" value="1"/>
</dbReference>
<keyword evidence="1" id="KW-0479">Metal-binding</keyword>
<feature type="domain" description="Zinc finger DksA/TraR C4-type" evidence="5">
    <location>
        <begin position="59"/>
        <end position="94"/>
    </location>
</feature>
<dbReference type="PANTHER" id="PTHR33823">
    <property type="entry name" value="RNA POLYMERASE-BINDING TRANSCRIPTION FACTOR DKSA-RELATED"/>
    <property type="match status" value="1"/>
</dbReference>
<evidence type="ECO:0000313" key="6">
    <source>
        <dbReference type="EMBL" id="OHA83338.1"/>
    </source>
</evidence>
<proteinExistence type="predicted"/>
<dbReference type="SUPFAM" id="SSF57716">
    <property type="entry name" value="Glucocorticoid receptor-like (DNA-binding domain)"/>
    <property type="match status" value="1"/>
</dbReference>
<feature type="zinc finger region" description="dksA C4-type" evidence="4">
    <location>
        <begin position="64"/>
        <end position="88"/>
    </location>
</feature>
<organism evidence="6 7">
    <name type="scientific">Candidatus Yonathbacteria bacterium RIFCSPLOWO2_01_FULL_47_33b</name>
    <dbReference type="NCBI Taxonomy" id="1802727"/>
    <lineage>
        <taxon>Bacteria</taxon>
        <taxon>Candidatus Yonathiibacteriota</taxon>
    </lineage>
</organism>
<evidence type="ECO:0000313" key="7">
    <source>
        <dbReference type="Proteomes" id="UP000177987"/>
    </source>
</evidence>
<evidence type="ECO:0000259" key="5">
    <source>
        <dbReference type="Pfam" id="PF01258"/>
    </source>
</evidence>
<evidence type="ECO:0000256" key="2">
    <source>
        <dbReference type="ARBA" id="ARBA00022771"/>
    </source>
</evidence>